<reference evidence="6" key="2">
    <citation type="journal article" date="2014" name="ISME J.">
        <title>Microbial stratification in low pH oxic and suboxic macroscopic growths along an acid mine drainage.</title>
        <authorList>
            <person name="Mendez-Garcia C."/>
            <person name="Mesa V."/>
            <person name="Sprenger R.R."/>
            <person name="Richter M."/>
            <person name="Diez M.S."/>
            <person name="Solano J."/>
            <person name="Bargiela R."/>
            <person name="Golyshina O.V."/>
            <person name="Manteca A."/>
            <person name="Ramos J.L."/>
            <person name="Gallego J.R."/>
            <person name="Llorente I."/>
            <person name="Martins Dos Santos V.A."/>
            <person name="Jensen O.N."/>
            <person name="Pelaez A.I."/>
            <person name="Sanchez J."/>
            <person name="Ferrer M."/>
        </authorList>
    </citation>
    <scope>NUCLEOTIDE SEQUENCE</scope>
</reference>
<proteinExistence type="predicted"/>
<dbReference type="InterPro" id="IPR018357">
    <property type="entry name" value="Hexapep_transf_CS"/>
</dbReference>
<dbReference type="PANTHER" id="PTHR43378:SF2">
    <property type="entry name" value="UDP-3-O-ACYLGLUCOSAMINE N-ACYLTRANSFERASE 1, MITOCHONDRIAL-RELATED"/>
    <property type="match status" value="1"/>
</dbReference>
<dbReference type="Gene3D" id="1.20.5.170">
    <property type="match status" value="1"/>
</dbReference>
<keyword evidence="5 6" id="KW-0012">Acyltransferase</keyword>
<dbReference type="Pfam" id="PF00132">
    <property type="entry name" value="Hexapep"/>
    <property type="match status" value="1"/>
</dbReference>
<dbReference type="NCBIfam" id="NF002060">
    <property type="entry name" value="PRK00892.1"/>
    <property type="match status" value="1"/>
</dbReference>
<sequence length="212" mass="22436">PQCLLESGVLVAEDVRLVGRVTLCHGVQIGARTVVQPGAVIGGDGFGFAQEGGRWLKVPQTGTVRVGADVEIGSNTAVDRGAIEDTVIEEGVKLDNLIHIAHNVRIGAHSALAACVGVSGSTSIGRRCMIGGQVGIGGHLTICDEAVITGCTMVSHSITRPGVYSGGIPYEQAHLWRRLVARFKRIESLAERLRALERRVAPAQDLEEEDDD</sequence>
<keyword evidence="3 6" id="KW-0808">Transferase</keyword>
<dbReference type="InterPro" id="IPR011004">
    <property type="entry name" value="Trimer_LpxA-like_sf"/>
</dbReference>
<dbReference type="EMBL" id="AUZX01013648">
    <property type="protein sequence ID" value="EQD34967.1"/>
    <property type="molecule type" value="Genomic_DNA"/>
</dbReference>
<dbReference type="GO" id="GO:0009245">
    <property type="term" value="P:lipid A biosynthetic process"/>
    <property type="evidence" value="ECO:0007669"/>
    <property type="project" value="UniProtKB-KW"/>
</dbReference>
<evidence type="ECO:0000256" key="3">
    <source>
        <dbReference type="ARBA" id="ARBA00022679"/>
    </source>
</evidence>
<comment type="caution">
    <text evidence="6">The sequence shown here is derived from an EMBL/GenBank/DDBJ whole genome shotgun (WGS) entry which is preliminary data.</text>
</comment>
<dbReference type="InterPro" id="IPR007691">
    <property type="entry name" value="LpxD"/>
</dbReference>
<dbReference type="GO" id="GO:0016020">
    <property type="term" value="C:membrane"/>
    <property type="evidence" value="ECO:0007669"/>
    <property type="project" value="GOC"/>
</dbReference>
<dbReference type="SUPFAM" id="SSF51161">
    <property type="entry name" value="Trimeric LpxA-like enzymes"/>
    <property type="match status" value="1"/>
</dbReference>
<evidence type="ECO:0000256" key="5">
    <source>
        <dbReference type="ARBA" id="ARBA00023315"/>
    </source>
</evidence>
<dbReference type="PANTHER" id="PTHR43378">
    <property type="entry name" value="UDP-3-O-ACYLGLUCOSAMINE N-ACYLTRANSFERASE"/>
    <property type="match status" value="1"/>
</dbReference>
<dbReference type="NCBIfam" id="TIGR01853">
    <property type="entry name" value="lipid_A_lpxD"/>
    <property type="match status" value="1"/>
</dbReference>
<name>T0YT00_9ZZZZ</name>
<evidence type="ECO:0000256" key="1">
    <source>
        <dbReference type="ARBA" id="ARBA00022516"/>
    </source>
</evidence>
<protein>
    <submittedName>
        <fullName evidence="6">UDP-3-O-[3-hydroxymyristoyl] glucosamine N-acyltransferase</fullName>
    </submittedName>
</protein>
<reference evidence="6" key="1">
    <citation type="submission" date="2013-08" db="EMBL/GenBank/DDBJ databases">
        <authorList>
            <person name="Mendez C."/>
            <person name="Richter M."/>
            <person name="Ferrer M."/>
            <person name="Sanchez J."/>
        </authorList>
    </citation>
    <scope>NUCLEOTIDE SEQUENCE</scope>
</reference>
<keyword evidence="1" id="KW-0444">Lipid biosynthesis</keyword>
<keyword evidence="4" id="KW-0443">Lipid metabolism</keyword>
<evidence type="ECO:0000256" key="4">
    <source>
        <dbReference type="ARBA" id="ARBA00023098"/>
    </source>
</evidence>
<accession>T0YT00</accession>
<evidence type="ECO:0000256" key="2">
    <source>
        <dbReference type="ARBA" id="ARBA00022556"/>
    </source>
</evidence>
<organism evidence="6">
    <name type="scientific">mine drainage metagenome</name>
    <dbReference type="NCBI Taxonomy" id="410659"/>
    <lineage>
        <taxon>unclassified sequences</taxon>
        <taxon>metagenomes</taxon>
        <taxon>ecological metagenomes</taxon>
    </lineage>
</organism>
<gene>
    <name evidence="6" type="ORF">B1A_18496</name>
</gene>
<dbReference type="Gene3D" id="2.160.10.10">
    <property type="entry name" value="Hexapeptide repeat proteins"/>
    <property type="match status" value="1"/>
</dbReference>
<dbReference type="CDD" id="cd03352">
    <property type="entry name" value="LbH_LpxD"/>
    <property type="match status" value="1"/>
</dbReference>
<evidence type="ECO:0000313" key="6">
    <source>
        <dbReference type="EMBL" id="EQD34967.1"/>
    </source>
</evidence>
<keyword evidence="2" id="KW-0441">Lipid A biosynthesis</keyword>
<dbReference type="AlphaFoldDB" id="T0YT00"/>
<dbReference type="PROSITE" id="PS00101">
    <property type="entry name" value="HEXAPEP_TRANSFERASES"/>
    <property type="match status" value="1"/>
</dbReference>
<dbReference type="InterPro" id="IPR001451">
    <property type="entry name" value="Hexapep"/>
</dbReference>
<feature type="non-terminal residue" evidence="6">
    <location>
        <position position="1"/>
    </location>
</feature>
<dbReference type="GO" id="GO:0016410">
    <property type="term" value="F:N-acyltransferase activity"/>
    <property type="evidence" value="ECO:0007669"/>
    <property type="project" value="InterPro"/>
</dbReference>